<organism evidence="1 2">
    <name type="scientific">Candidatus Coproplasma excrementigallinarum</name>
    <dbReference type="NCBI Taxonomy" id="2840747"/>
    <lineage>
        <taxon>Bacteria</taxon>
        <taxon>Bacillati</taxon>
        <taxon>Bacillota</taxon>
        <taxon>Clostridia</taxon>
        <taxon>Eubacteriales</taxon>
        <taxon>Candidatus Coproplasma</taxon>
    </lineage>
</organism>
<sequence length="77" mass="8343">MQKKKIFTGLSTVFATLLALVAGGTSIAYQYEGAINTFLDVQLTEIVQKDDGGEAVDTEYFKSDFGARNEANAKKTC</sequence>
<evidence type="ECO:0000313" key="1">
    <source>
        <dbReference type="EMBL" id="HIU61847.1"/>
    </source>
</evidence>
<reference evidence="1" key="1">
    <citation type="submission" date="2020-10" db="EMBL/GenBank/DDBJ databases">
        <authorList>
            <person name="Gilroy R."/>
        </authorList>
    </citation>
    <scope>NUCLEOTIDE SEQUENCE</scope>
    <source>
        <strain evidence="1">CHK195-12923</strain>
    </source>
</reference>
<reference evidence="1" key="2">
    <citation type="journal article" date="2021" name="PeerJ">
        <title>Extensive microbial diversity within the chicken gut microbiome revealed by metagenomics and culture.</title>
        <authorList>
            <person name="Gilroy R."/>
            <person name="Ravi A."/>
            <person name="Getino M."/>
            <person name="Pursley I."/>
            <person name="Horton D.L."/>
            <person name="Alikhan N.F."/>
            <person name="Baker D."/>
            <person name="Gharbi K."/>
            <person name="Hall N."/>
            <person name="Watson M."/>
            <person name="Adriaenssens E.M."/>
            <person name="Foster-Nyarko E."/>
            <person name="Jarju S."/>
            <person name="Secka A."/>
            <person name="Antonio M."/>
            <person name="Oren A."/>
            <person name="Chaudhuri R.R."/>
            <person name="La Ragione R."/>
            <person name="Hildebrand F."/>
            <person name="Pallen M.J."/>
        </authorList>
    </citation>
    <scope>NUCLEOTIDE SEQUENCE</scope>
    <source>
        <strain evidence="1">CHK195-12923</strain>
    </source>
</reference>
<comment type="caution">
    <text evidence="1">The sequence shown here is derived from an EMBL/GenBank/DDBJ whole genome shotgun (WGS) entry which is preliminary data.</text>
</comment>
<dbReference type="AlphaFoldDB" id="A0A9D1MKA8"/>
<protein>
    <submittedName>
        <fullName evidence="1">Uncharacterized protein</fullName>
    </submittedName>
</protein>
<evidence type="ECO:0000313" key="2">
    <source>
        <dbReference type="Proteomes" id="UP000824110"/>
    </source>
</evidence>
<proteinExistence type="predicted"/>
<dbReference type="EMBL" id="DVNE01000042">
    <property type="protein sequence ID" value="HIU61847.1"/>
    <property type="molecule type" value="Genomic_DNA"/>
</dbReference>
<name>A0A9D1MKA8_9FIRM</name>
<accession>A0A9D1MKA8</accession>
<gene>
    <name evidence="1" type="ORF">IAB69_04285</name>
</gene>
<dbReference type="Proteomes" id="UP000824110">
    <property type="component" value="Unassembled WGS sequence"/>
</dbReference>